<comment type="similarity">
    <text evidence="1">Belongs to the CutA family.</text>
</comment>
<dbReference type="InParanoid" id="I7M1R5"/>
<dbReference type="EMBL" id="GG662666">
    <property type="protein sequence ID" value="EAR97406.2"/>
    <property type="molecule type" value="Genomic_DNA"/>
</dbReference>
<accession>I7M1R5</accession>
<dbReference type="InterPro" id="IPR011322">
    <property type="entry name" value="N-reg_PII-like_a/b"/>
</dbReference>
<sequence>MLAEIVVICQFQLVQLKYALKNINNLNKIYKKIKFSQFGNILIKLKTYFKLMFKAILLVLFSLLLQFLLSQNIFKLSQIFNYSTYTGNKMEDQTKQDQTKNNEVTVFNHQLSPLSMYYCTTGSMENAKQISQSLVEKKLAACVNILGQGESSVISSVYFWDNKVNEDSEYLLIIKSRTELLQEIVDEIKKIHTYQVPEIIGTPIFGGSKAYLDWVFENTKQPNKL</sequence>
<dbReference type="RefSeq" id="XP_001017651.2">
    <property type="nucleotide sequence ID" value="XM_001017651.2"/>
</dbReference>
<dbReference type="Proteomes" id="UP000009168">
    <property type="component" value="Unassembled WGS sequence"/>
</dbReference>
<name>I7M1R5_TETTS</name>
<dbReference type="Gene3D" id="3.30.70.120">
    <property type="match status" value="1"/>
</dbReference>
<keyword evidence="2" id="KW-0472">Membrane</keyword>
<dbReference type="SUPFAM" id="SSF54913">
    <property type="entry name" value="GlnB-like"/>
    <property type="match status" value="1"/>
</dbReference>
<dbReference type="Pfam" id="PF03091">
    <property type="entry name" value="CutA1"/>
    <property type="match status" value="1"/>
</dbReference>
<dbReference type="STRING" id="312017.I7M1R5"/>
<reference evidence="4" key="1">
    <citation type="journal article" date="2006" name="PLoS Biol.">
        <title>Macronuclear genome sequence of the ciliate Tetrahymena thermophila, a model eukaryote.</title>
        <authorList>
            <person name="Eisen J.A."/>
            <person name="Coyne R.S."/>
            <person name="Wu M."/>
            <person name="Wu D."/>
            <person name="Thiagarajan M."/>
            <person name="Wortman J.R."/>
            <person name="Badger J.H."/>
            <person name="Ren Q."/>
            <person name="Amedeo P."/>
            <person name="Jones K.M."/>
            <person name="Tallon L.J."/>
            <person name="Delcher A.L."/>
            <person name="Salzberg S.L."/>
            <person name="Silva J.C."/>
            <person name="Haas B.J."/>
            <person name="Majoros W.H."/>
            <person name="Farzad M."/>
            <person name="Carlton J.M."/>
            <person name="Smith R.K. Jr."/>
            <person name="Garg J."/>
            <person name="Pearlman R.E."/>
            <person name="Karrer K.M."/>
            <person name="Sun L."/>
            <person name="Manning G."/>
            <person name="Elde N.C."/>
            <person name="Turkewitz A.P."/>
            <person name="Asai D.J."/>
            <person name="Wilkes D.E."/>
            <person name="Wang Y."/>
            <person name="Cai H."/>
            <person name="Collins K."/>
            <person name="Stewart B.A."/>
            <person name="Lee S.R."/>
            <person name="Wilamowska K."/>
            <person name="Weinberg Z."/>
            <person name="Ruzzo W.L."/>
            <person name="Wloga D."/>
            <person name="Gaertig J."/>
            <person name="Frankel J."/>
            <person name="Tsao C.-C."/>
            <person name="Gorovsky M.A."/>
            <person name="Keeling P.J."/>
            <person name="Waller R.F."/>
            <person name="Patron N.J."/>
            <person name="Cherry J.M."/>
            <person name="Stover N.A."/>
            <person name="Krieger C.J."/>
            <person name="del Toro C."/>
            <person name="Ryder H.F."/>
            <person name="Williamson S.C."/>
            <person name="Barbeau R.A."/>
            <person name="Hamilton E.P."/>
            <person name="Orias E."/>
        </authorList>
    </citation>
    <scope>NUCLEOTIDE SEQUENCE [LARGE SCALE GENOMIC DNA]</scope>
    <source>
        <strain evidence="4">SB210</strain>
    </source>
</reference>
<dbReference type="GeneID" id="7824386"/>
<keyword evidence="4" id="KW-1185">Reference proteome</keyword>
<proteinExistence type="inferred from homology"/>
<dbReference type="AlphaFoldDB" id="I7M1R5"/>
<dbReference type="OrthoDB" id="2017693at2759"/>
<feature type="transmembrane region" description="Helical" evidence="2">
    <location>
        <begin position="51"/>
        <end position="69"/>
    </location>
</feature>
<gene>
    <name evidence="3" type="ORF">TTHERM_00339870</name>
</gene>
<dbReference type="KEGG" id="tet:TTHERM_00339870"/>
<protein>
    <submittedName>
        <fullName evidence="3">Divalent-cation tolerance protein CutA</fullName>
    </submittedName>
</protein>
<dbReference type="PANTHER" id="PTHR23419:SF8">
    <property type="entry name" value="FI09726P"/>
    <property type="match status" value="1"/>
</dbReference>
<dbReference type="FunCoup" id="I7M1R5">
    <property type="interactions" value="38"/>
</dbReference>
<evidence type="ECO:0000256" key="2">
    <source>
        <dbReference type="SAM" id="Phobius"/>
    </source>
</evidence>
<dbReference type="PANTHER" id="PTHR23419">
    <property type="entry name" value="DIVALENT CATION TOLERANCE CUTA-RELATED"/>
    <property type="match status" value="1"/>
</dbReference>
<evidence type="ECO:0000313" key="4">
    <source>
        <dbReference type="Proteomes" id="UP000009168"/>
    </source>
</evidence>
<dbReference type="eggNOG" id="KOG3338">
    <property type="taxonomic scope" value="Eukaryota"/>
</dbReference>
<evidence type="ECO:0000256" key="1">
    <source>
        <dbReference type="ARBA" id="ARBA00010169"/>
    </source>
</evidence>
<evidence type="ECO:0000313" key="3">
    <source>
        <dbReference type="EMBL" id="EAR97406.2"/>
    </source>
</evidence>
<dbReference type="InterPro" id="IPR015867">
    <property type="entry name" value="N-reg_PII/ATP_PRibTrfase_C"/>
</dbReference>
<keyword evidence="2" id="KW-1133">Transmembrane helix</keyword>
<dbReference type="GO" id="GO:0005507">
    <property type="term" value="F:copper ion binding"/>
    <property type="evidence" value="ECO:0007669"/>
    <property type="project" value="TreeGrafter"/>
</dbReference>
<organism evidence="3 4">
    <name type="scientific">Tetrahymena thermophila (strain SB210)</name>
    <dbReference type="NCBI Taxonomy" id="312017"/>
    <lineage>
        <taxon>Eukaryota</taxon>
        <taxon>Sar</taxon>
        <taxon>Alveolata</taxon>
        <taxon>Ciliophora</taxon>
        <taxon>Intramacronucleata</taxon>
        <taxon>Oligohymenophorea</taxon>
        <taxon>Hymenostomatida</taxon>
        <taxon>Tetrahymenina</taxon>
        <taxon>Tetrahymenidae</taxon>
        <taxon>Tetrahymena</taxon>
    </lineage>
</organism>
<keyword evidence="2" id="KW-0812">Transmembrane</keyword>
<dbReference type="GO" id="GO:0010038">
    <property type="term" value="P:response to metal ion"/>
    <property type="evidence" value="ECO:0007669"/>
    <property type="project" value="InterPro"/>
</dbReference>
<dbReference type="InterPro" id="IPR004323">
    <property type="entry name" value="Ion_tolerance_CutA"/>
</dbReference>